<organism evidence="2 3">
    <name type="scientific">Paractinoplanes durhamensis</name>
    <dbReference type="NCBI Taxonomy" id="113563"/>
    <lineage>
        <taxon>Bacteria</taxon>
        <taxon>Bacillati</taxon>
        <taxon>Actinomycetota</taxon>
        <taxon>Actinomycetes</taxon>
        <taxon>Micromonosporales</taxon>
        <taxon>Micromonosporaceae</taxon>
        <taxon>Paractinoplanes</taxon>
    </lineage>
</organism>
<gene>
    <name evidence="2" type="ORF">Adu01nite_48140</name>
</gene>
<feature type="region of interest" description="Disordered" evidence="1">
    <location>
        <begin position="228"/>
        <end position="268"/>
    </location>
</feature>
<accession>A0ABQ3Z1K5</accession>
<dbReference type="RefSeq" id="WP_379129874.1">
    <property type="nucleotide sequence ID" value="NZ_JBHTFU010000001.1"/>
</dbReference>
<evidence type="ECO:0000256" key="1">
    <source>
        <dbReference type="SAM" id="MobiDB-lite"/>
    </source>
</evidence>
<dbReference type="Proteomes" id="UP000637628">
    <property type="component" value="Unassembled WGS sequence"/>
</dbReference>
<proteinExistence type="predicted"/>
<reference evidence="2 3" key="1">
    <citation type="submission" date="2021-01" db="EMBL/GenBank/DDBJ databases">
        <title>Whole genome shotgun sequence of Actinoplanes durhamensis NBRC 14914.</title>
        <authorList>
            <person name="Komaki H."/>
            <person name="Tamura T."/>
        </authorList>
    </citation>
    <scope>NUCLEOTIDE SEQUENCE [LARGE SCALE GENOMIC DNA]</scope>
    <source>
        <strain evidence="2 3">NBRC 14914</strain>
    </source>
</reference>
<evidence type="ECO:0000313" key="3">
    <source>
        <dbReference type="Proteomes" id="UP000637628"/>
    </source>
</evidence>
<feature type="compositionally biased region" description="Polar residues" evidence="1">
    <location>
        <begin position="258"/>
        <end position="268"/>
    </location>
</feature>
<feature type="compositionally biased region" description="Polar residues" evidence="1">
    <location>
        <begin position="142"/>
        <end position="151"/>
    </location>
</feature>
<evidence type="ECO:0000313" key="2">
    <source>
        <dbReference type="EMBL" id="GIE03464.1"/>
    </source>
</evidence>
<feature type="region of interest" description="Disordered" evidence="1">
    <location>
        <begin position="137"/>
        <end position="157"/>
    </location>
</feature>
<protein>
    <submittedName>
        <fullName evidence="2">Uncharacterized protein</fullName>
    </submittedName>
</protein>
<sequence length="268" mass="30035">MIDVSEQQDVIEELETAGILEGIRWAYSSAVTRALDYYSEDDGHDATLLGTLRYTLFRDRLDRVFHCERYAVPSGDDAADLDHLFARLSPREIDTMPRLAGLVTRNDLNNSPGWTSATYRLLLVSGDYGELHQIPWSRKSPTKQQVATQRNPEPPPPSLFDELDEGGNDWITTFTGDTELDLTTFVLANSLDPLSQRHELMLGRPRLNTDSGPAWHWLQDLLGMPPSDGSRRMVDAPLPTGTSSVPDAPVRLRRHEGQQQNKIASDTP</sequence>
<name>A0ABQ3Z1K5_9ACTN</name>
<comment type="caution">
    <text evidence="2">The sequence shown here is derived from an EMBL/GenBank/DDBJ whole genome shotgun (WGS) entry which is preliminary data.</text>
</comment>
<keyword evidence="3" id="KW-1185">Reference proteome</keyword>
<dbReference type="EMBL" id="BOML01000038">
    <property type="protein sequence ID" value="GIE03464.1"/>
    <property type="molecule type" value="Genomic_DNA"/>
</dbReference>